<gene>
    <name evidence="2" type="ORF">NDN08_001096</name>
</gene>
<dbReference type="Proteomes" id="UP001157974">
    <property type="component" value="Unassembled WGS sequence"/>
</dbReference>
<proteinExistence type="predicted"/>
<dbReference type="AlphaFoldDB" id="A0AAV8UPY8"/>
<feature type="region of interest" description="Disordered" evidence="1">
    <location>
        <begin position="42"/>
        <end position="68"/>
    </location>
</feature>
<keyword evidence="3" id="KW-1185">Reference proteome</keyword>
<accession>A0AAV8UPY8</accession>
<comment type="caution">
    <text evidence="2">The sequence shown here is derived from an EMBL/GenBank/DDBJ whole genome shotgun (WGS) entry which is preliminary data.</text>
</comment>
<evidence type="ECO:0000313" key="3">
    <source>
        <dbReference type="Proteomes" id="UP001157974"/>
    </source>
</evidence>
<organism evidence="2 3">
    <name type="scientific">Rhodosorus marinus</name>
    <dbReference type="NCBI Taxonomy" id="101924"/>
    <lineage>
        <taxon>Eukaryota</taxon>
        <taxon>Rhodophyta</taxon>
        <taxon>Stylonematophyceae</taxon>
        <taxon>Stylonematales</taxon>
        <taxon>Stylonemataceae</taxon>
        <taxon>Rhodosorus</taxon>
    </lineage>
</organism>
<dbReference type="EMBL" id="JAMWBK010000005">
    <property type="protein sequence ID" value="KAJ8904578.1"/>
    <property type="molecule type" value="Genomic_DNA"/>
</dbReference>
<evidence type="ECO:0000313" key="2">
    <source>
        <dbReference type="EMBL" id="KAJ8904578.1"/>
    </source>
</evidence>
<protein>
    <recommendedName>
        <fullName evidence="4">50S ribosomal protein L24, chloroplastic</fullName>
    </recommendedName>
</protein>
<name>A0AAV8UPY8_9RHOD</name>
<evidence type="ECO:0008006" key="4">
    <source>
        <dbReference type="Google" id="ProtNLM"/>
    </source>
</evidence>
<evidence type="ECO:0000256" key="1">
    <source>
        <dbReference type="SAM" id="MobiDB-lite"/>
    </source>
</evidence>
<sequence length="98" mass="10642">MSSKVGKSNIIVRGLKGVVRSVDQASEKRAVSIGEKRANSRNVVNFSGNGKNEMYSNMPMKSGKDRARSIGEKRGDALNIMDYSKPAATPAKVVQEAW</sequence>
<reference evidence="2 3" key="1">
    <citation type="journal article" date="2023" name="Nat. Commun.">
        <title>Origin of minicircular mitochondrial genomes in red algae.</title>
        <authorList>
            <person name="Lee Y."/>
            <person name="Cho C.H."/>
            <person name="Lee Y.M."/>
            <person name="Park S.I."/>
            <person name="Yang J.H."/>
            <person name="West J.A."/>
            <person name="Bhattacharya D."/>
            <person name="Yoon H.S."/>
        </authorList>
    </citation>
    <scope>NUCLEOTIDE SEQUENCE [LARGE SCALE GENOMIC DNA]</scope>
    <source>
        <strain evidence="2 3">CCMP1338</strain>
        <tissue evidence="2">Whole cell</tissue>
    </source>
</reference>